<dbReference type="NCBIfam" id="TIGR01510">
    <property type="entry name" value="coaD_prev_kdtB"/>
    <property type="match status" value="1"/>
</dbReference>
<gene>
    <name evidence="9" type="primary">coaD</name>
    <name evidence="11" type="ORF">CHL78_003890</name>
</gene>
<evidence type="ECO:0000256" key="7">
    <source>
        <dbReference type="ARBA" id="ARBA00022993"/>
    </source>
</evidence>
<dbReference type="GO" id="GO:0008771">
    <property type="term" value="F:[citrate (pro-3S)-lyase] ligase activity"/>
    <property type="evidence" value="ECO:0007669"/>
    <property type="project" value="InterPro"/>
</dbReference>
<feature type="binding site" evidence="9">
    <location>
        <begin position="13"/>
        <end position="14"/>
    </location>
    <ligand>
        <name>ATP</name>
        <dbReference type="ChEBI" id="CHEBI:30616"/>
    </ligand>
</feature>
<evidence type="ECO:0000256" key="8">
    <source>
        <dbReference type="ARBA" id="ARBA00029346"/>
    </source>
</evidence>
<feature type="binding site" evidence="9">
    <location>
        <position position="13"/>
    </location>
    <ligand>
        <name>substrate</name>
    </ligand>
</feature>
<keyword evidence="4 9" id="KW-0547">Nucleotide-binding</keyword>
<dbReference type="OrthoDB" id="9806661at2"/>
<reference evidence="11 12" key="1">
    <citation type="journal article" date="2017" name="Genome Announc.">
        <title>Draft Genome Sequence of Romboutsia weinsteinii sp. nov. Strain CCRI-19649(T) Isolated from Surface Water.</title>
        <authorList>
            <person name="Maheux A.F."/>
            <person name="Boudreau D.K."/>
            <person name="Berube E."/>
            <person name="Boissinot M."/>
            <person name="Cantin P."/>
            <person name="Raymond F."/>
            <person name="Corbeil J."/>
            <person name="Omar R.F."/>
            <person name="Bergeron M.G."/>
        </authorList>
    </citation>
    <scope>NUCLEOTIDE SEQUENCE [LARGE SCALE GENOMIC DNA]</scope>
    <source>
        <strain evidence="11 12">CCRI-19649</strain>
    </source>
</reference>
<comment type="function">
    <text evidence="9">Reversibly transfers an adenylyl group from ATP to 4'-phosphopantetheine, yielding dephospho-CoA (dPCoA) and pyrophosphate.</text>
</comment>
<keyword evidence="5 9" id="KW-0067">ATP-binding</keyword>
<dbReference type="AlphaFoldDB" id="A0A371J7Q1"/>
<keyword evidence="12" id="KW-1185">Reference proteome</keyword>
<feature type="binding site" evidence="9">
    <location>
        <begin position="92"/>
        <end position="94"/>
    </location>
    <ligand>
        <name>ATP</name>
        <dbReference type="ChEBI" id="CHEBI:30616"/>
    </ligand>
</feature>
<evidence type="ECO:0000256" key="3">
    <source>
        <dbReference type="ARBA" id="ARBA00022695"/>
    </source>
</evidence>
<dbReference type="Pfam" id="PF01467">
    <property type="entry name" value="CTP_transf_like"/>
    <property type="match status" value="1"/>
</dbReference>
<accession>A0A371J7Q1</accession>
<dbReference type="UniPathway" id="UPA00241">
    <property type="reaction ID" value="UER00355"/>
</dbReference>
<evidence type="ECO:0000256" key="9">
    <source>
        <dbReference type="HAMAP-Rule" id="MF_00151"/>
    </source>
</evidence>
<dbReference type="Gene3D" id="3.40.50.620">
    <property type="entry name" value="HUPs"/>
    <property type="match status" value="1"/>
</dbReference>
<comment type="cofactor">
    <cofactor evidence="9">
        <name>Mg(2+)</name>
        <dbReference type="ChEBI" id="CHEBI:18420"/>
    </cofactor>
</comment>
<dbReference type="EC" id="2.7.7.3" evidence="9"/>
<feature type="binding site" evidence="9">
    <location>
        <begin position="127"/>
        <end position="133"/>
    </location>
    <ligand>
        <name>ATP</name>
        <dbReference type="ChEBI" id="CHEBI:30616"/>
    </ligand>
</feature>
<comment type="subcellular location">
    <subcellularLocation>
        <location evidence="9">Cytoplasm</location>
    </subcellularLocation>
</comment>
<feature type="site" description="Transition state stabilizer" evidence="9">
    <location>
        <position position="21"/>
    </location>
</feature>
<comment type="pathway">
    <text evidence="9">Cofactor biosynthesis; coenzyme A biosynthesis; CoA from (R)-pantothenate: step 4/5.</text>
</comment>
<dbReference type="GO" id="GO:0004595">
    <property type="term" value="F:pantetheine-phosphate adenylyltransferase activity"/>
    <property type="evidence" value="ECO:0007669"/>
    <property type="project" value="UniProtKB-UniRule"/>
</dbReference>
<keyword evidence="6 9" id="KW-0460">Magnesium</keyword>
<evidence type="ECO:0000256" key="1">
    <source>
        <dbReference type="ARBA" id="ARBA00022490"/>
    </source>
</evidence>
<feature type="binding site" evidence="9">
    <location>
        <position position="91"/>
    </location>
    <ligand>
        <name>substrate</name>
    </ligand>
</feature>
<dbReference type="GO" id="GO:0005737">
    <property type="term" value="C:cytoplasm"/>
    <property type="evidence" value="ECO:0007669"/>
    <property type="project" value="UniProtKB-SubCell"/>
</dbReference>
<dbReference type="PANTHER" id="PTHR21342">
    <property type="entry name" value="PHOSPHOPANTETHEINE ADENYLYLTRANSFERASE"/>
    <property type="match status" value="1"/>
</dbReference>
<comment type="similarity">
    <text evidence="9">Belongs to the bacterial CoaD family.</text>
</comment>
<evidence type="ECO:0000256" key="6">
    <source>
        <dbReference type="ARBA" id="ARBA00022842"/>
    </source>
</evidence>
<comment type="catalytic activity">
    <reaction evidence="8 9">
        <text>(R)-4'-phosphopantetheine + ATP + H(+) = 3'-dephospho-CoA + diphosphate</text>
        <dbReference type="Rhea" id="RHEA:19801"/>
        <dbReference type="ChEBI" id="CHEBI:15378"/>
        <dbReference type="ChEBI" id="CHEBI:30616"/>
        <dbReference type="ChEBI" id="CHEBI:33019"/>
        <dbReference type="ChEBI" id="CHEBI:57328"/>
        <dbReference type="ChEBI" id="CHEBI:61723"/>
        <dbReference type="EC" id="2.7.7.3"/>
    </reaction>
</comment>
<dbReference type="InterPro" id="IPR001980">
    <property type="entry name" value="PPAT"/>
</dbReference>
<organism evidence="11 12">
    <name type="scientific">Romboutsia weinsteinii</name>
    <dbReference type="NCBI Taxonomy" id="2020949"/>
    <lineage>
        <taxon>Bacteria</taxon>
        <taxon>Bacillati</taxon>
        <taxon>Bacillota</taxon>
        <taxon>Clostridia</taxon>
        <taxon>Peptostreptococcales</taxon>
        <taxon>Peptostreptococcaceae</taxon>
        <taxon>Romboutsia</taxon>
    </lineage>
</organism>
<dbReference type="PRINTS" id="PR01020">
    <property type="entry name" value="LPSBIOSNTHSS"/>
</dbReference>
<dbReference type="HAMAP" id="MF_00151">
    <property type="entry name" value="PPAT_bact"/>
    <property type="match status" value="1"/>
</dbReference>
<dbReference type="InterPro" id="IPR004821">
    <property type="entry name" value="Cyt_trans-like"/>
</dbReference>
<keyword evidence="2 9" id="KW-0808">Transferase</keyword>
<feature type="binding site" evidence="9">
    <location>
        <position position="21"/>
    </location>
    <ligand>
        <name>ATP</name>
        <dbReference type="ChEBI" id="CHEBI:30616"/>
    </ligand>
</feature>
<comment type="caution">
    <text evidence="11">The sequence shown here is derived from an EMBL/GenBank/DDBJ whole genome shotgun (WGS) entry which is preliminary data.</text>
</comment>
<dbReference type="PANTHER" id="PTHR21342:SF1">
    <property type="entry name" value="PHOSPHOPANTETHEINE ADENYLYLTRANSFERASE"/>
    <property type="match status" value="1"/>
</dbReference>
<feature type="binding site" evidence="9">
    <location>
        <position position="45"/>
    </location>
    <ligand>
        <name>substrate</name>
    </ligand>
</feature>
<protein>
    <recommendedName>
        <fullName evidence="9">Phosphopantetheine adenylyltransferase</fullName>
        <ecNumber evidence="9">2.7.7.3</ecNumber>
    </recommendedName>
    <alternativeName>
        <fullName evidence="9">Dephospho-CoA pyrophosphorylase</fullName>
    </alternativeName>
    <alternativeName>
        <fullName evidence="9">Pantetheine-phosphate adenylyltransferase</fullName>
        <shortName evidence="9">PPAT</shortName>
    </alternativeName>
</protein>
<keyword evidence="7 9" id="KW-0173">Coenzyme A biosynthesis</keyword>
<feature type="domain" description="Citrate lyase ligase C-terminal" evidence="10">
    <location>
        <begin position="16"/>
        <end position="157"/>
    </location>
</feature>
<proteinExistence type="inferred from homology"/>
<keyword evidence="3 9" id="KW-0548">Nucleotidyltransferase</keyword>
<keyword evidence="1 9" id="KW-0963">Cytoplasm</keyword>
<dbReference type="CDD" id="cd02163">
    <property type="entry name" value="PPAT"/>
    <property type="match status" value="1"/>
</dbReference>
<dbReference type="GO" id="GO:0015937">
    <property type="term" value="P:coenzyme A biosynthetic process"/>
    <property type="evidence" value="ECO:0007669"/>
    <property type="project" value="UniProtKB-UniRule"/>
</dbReference>
<dbReference type="GO" id="GO:0005524">
    <property type="term" value="F:ATP binding"/>
    <property type="evidence" value="ECO:0007669"/>
    <property type="project" value="UniProtKB-KW"/>
</dbReference>
<dbReference type="Proteomes" id="UP000215694">
    <property type="component" value="Unassembled WGS sequence"/>
</dbReference>
<dbReference type="InterPro" id="IPR013166">
    <property type="entry name" value="Citrate_lyase_ligase_C"/>
</dbReference>
<evidence type="ECO:0000256" key="5">
    <source>
        <dbReference type="ARBA" id="ARBA00022840"/>
    </source>
</evidence>
<comment type="subunit">
    <text evidence="9">Homohexamer.</text>
</comment>
<dbReference type="EMBL" id="NOJY02000005">
    <property type="protein sequence ID" value="RDY28688.1"/>
    <property type="molecule type" value="Genomic_DNA"/>
</dbReference>
<evidence type="ECO:0000256" key="2">
    <source>
        <dbReference type="ARBA" id="ARBA00022679"/>
    </source>
</evidence>
<evidence type="ECO:0000256" key="4">
    <source>
        <dbReference type="ARBA" id="ARBA00022741"/>
    </source>
</evidence>
<dbReference type="InterPro" id="IPR014729">
    <property type="entry name" value="Rossmann-like_a/b/a_fold"/>
</dbReference>
<evidence type="ECO:0000259" key="10">
    <source>
        <dbReference type="SMART" id="SM00764"/>
    </source>
</evidence>
<dbReference type="NCBIfam" id="TIGR00125">
    <property type="entry name" value="cyt_tran_rel"/>
    <property type="match status" value="1"/>
</dbReference>
<sequence>MKQKIHRAMFAGSFDPVTNGHLDIICRASNIFDELQIGVLDNPNKKGLFTFDERVELIKQCTGHLDNVKVVSFEGLLVNYCEKHEINTLVRGVRSGADVEYELQMAHMNRELNPNIETVILPTTTKYSFISSSLIKEVLTFDADIKNLVPKEVLEALKRKTNRGK</sequence>
<feature type="binding site" evidence="9">
    <location>
        <position position="102"/>
    </location>
    <ligand>
        <name>ATP</name>
        <dbReference type="ChEBI" id="CHEBI:30616"/>
    </ligand>
</feature>
<feature type="binding site" evidence="9">
    <location>
        <position position="77"/>
    </location>
    <ligand>
        <name>substrate</name>
    </ligand>
</feature>
<dbReference type="SUPFAM" id="SSF52374">
    <property type="entry name" value="Nucleotidylyl transferase"/>
    <property type="match status" value="1"/>
</dbReference>
<evidence type="ECO:0000313" key="11">
    <source>
        <dbReference type="EMBL" id="RDY28688.1"/>
    </source>
</evidence>
<name>A0A371J7Q1_9FIRM</name>
<dbReference type="RefSeq" id="WP_094366505.1">
    <property type="nucleotide sequence ID" value="NZ_NOJY02000005.1"/>
</dbReference>
<dbReference type="SMART" id="SM00764">
    <property type="entry name" value="Citrate_ly_lig"/>
    <property type="match status" value="1"/>
</dbReference>
<evidence type="ECO:0000313" key="12">
    <source>
        <dbReference type="Proteomes" id="UP000215694"/>
    </source>
</evidence>